<evidence type="ECO:0000256" key="3">
    <source>
        <dbReference type="SAM" id="Phobius"/>
    </source>
</evidence>
<dbReference type="SUPFAM" id="SSF50998">
    <property type="entry name" value="Quinoprotein alcohol dehydrogenase-like"/>
    <property type="match status" value="1"/>
</dbReference>
<comment type="caution">
    <text evidence="4">The sequence shown here is derived from an EMBL/GenBank/DDBJ whole genome shotgun (WGS) entry which is preliminary data.</text>
</comment>
<feature type="coiled-coil region" evidence="2">
    <location>
        <begin position="751"/>
        <end position="785"/>
    </location>
</feature>
<organism evidence="4 5">
    <name type="scientific">Algoriphagus confluentis</name>
    <dbReference type="NCBI Taxonomy" id="1697556"/>
    <lineage>
        <taxon>Bacteria</taxon>
        <taxon>Pseudomonadati</taxon>
        <taxon>Bacteroidota</taxon>
        <taxon>Cytophagia</taxon>
        <taxon>Cytophagales</taxon>
        <taxon>Cyclobacteriaceae</taxon>
        <taxon>Algoriphagus</taxon>
    </lineage>
</organism>
<dbReference type="PANTHER" id="PTHR43547">
    <property type="entry name" value="TWO-COMPONENT HISTIDINE KINASE"/>
    <property type="match status" value="1"/>
</dbReference>
<keyword evidence="3" id="KW-0472">Membrane</keyword>
<dbReference type="Gene3D" id="2.60.40.10">
    <property type="entry name" value="Immunoglobulins"/>
    <property type="match status" value="1"/>
</dbReference>
<sequence>MIEAWDNTNGLPQNMIFALEKDNHGYLWASTEEGLVRLDGASLKVFDQQNYPQMLEQTYYSFYKSPTGIWASADRSIALLEKNILKIIDCTSITDNTWIRALIEVGKDNLLIGTDLGDIYEWKEDQLEPLDFWKPKEKPEINSFFRIDESLILVGTSKGLFELNISSRTMTAISSETFLANKIFGTPAQIWVYSSEGGIFQLDKKYQLIEQIPSEAIKDINLSSLTVDSENRIWAGSLEKGLMVIENGKVQRFNYPELRNYTVRKINREENKLFLGTMGKGLLAFKPAKVTQLNYEELSEKNIKAIYQSEDSSIWVGTKANGLYQIKKGKILSWTEENGLVANSNTSISSHQGKLYFGTNAGISIIDMNSGQVQGQFTQENGLTSSYVHALYRDSKDLLWILARRGGIHFLDQEGKLHLVSLDREFENTRFVSALELSNGQILIGSMNQGLFWLENGQLVQHLPLPLPPGENVVYSIYEDQEKDLWLGTHGGLILLKNGEFKILNRSQGLKSKTVYSITDDGNRGVWISSNFGVQYLSKSDLQKFKTHQGEGFILNTYLFDQRLGMPNSETNGLIFPASLRDFSGKIWIPTVEGVGIIDPANLTLDPKEPVNFIWDELQIGDLKSSIEGKVVIPEGVRMFQISFNLIDLDNPSQYTLFYRIAGNGENWLPIKEQRQLYFNGLKPGDYKLEIKIIRFAEEEKVYTLPIQVTASFTETLAFKLILGLVFILLFYFLFMSYFNRKMKYELERKVVQRTRELSQTNEKLKNALNEIEAQNLVMKELTWNHSHLLRAPLTRAMAISHFLVNYAKYDQVEKSKEELELDLLNALHQVDRIVKDTHARSEKLKKNE</sequence>
<accession>A0ABQ6PJC1</accession>
<reference evidence="4 5" key="1">
    <citation type="submission" date="2023-08" db="EMBL/GenBank/DDBJ databases">
        <title>Draft genome sequence of Algoriphagus confluentis.</title>
        <authorList>
            <person name="Takatani N."/>
            <person name="Hosokawa M."/>
            <person name="Sawabe T."/>
        </authorList>
    </citation>
    <scope>NUCLEOTIDE SEQUENCE [LARGE SCALE GENOMIC DNA]</scope>
    <source>
        <strain evidence="4 5">NBRC 111222</strain>
    </source>
</reference>
<dbReference type="EMBL" id="BTPD01000001">
    <property type="protein sequence ID" value="GMQ27828.1"/>
    <property type="molecule type" value="Genomic_DNA"/>
</dbReference>
<dbReference type="InterPro" id="IPR015943">
    <property type="entry name" value="WD40/YVTN_repeat-like_dom_sf"/>
</dbReference>
<evidence type="ECO:0000313" key="5">
    <source>
        <dbReference type="Proteomes" id="UP001338309"/>
    </source>
</evidence>
<evidence type="ECO:0000256" key="2">
    <source>
        <dbReference type="SAM" id="Coils"/>
    </source>
</evidence>
<dbReference type="RefSeq" id="WP_338222627.1">
    <property type="nucleotide sequence ID" value="NZ_BTPD01000001.1"/>
</dbReference>
<dbReference type="Pfam" id="PF07494">
    <property type="entry name" value="Reg_prop"/>
    <property type="match status" value="1"/>
</dbReference>
<proteinExistence type="predicted"/>
<dbReference type="InterPro" id="IPR011110">
    <property type="entry name" value="Reg_prop"/>
</dbReference>
<name>A0ABQ6PJC1_9BACT</name>
<keyword evidence="5" id="KW-1185">Reference proteome</keyword>
<dbReference type="InterPro" id="IPR011047">
    <property type="entry name" value="Quinoprotein_ADH-like_sf"/>
</dbReference>
<keyword evidence="1" id="KW-0597">Phosphoprotein</keyword>
<keyword evidence="2" id="KW-0175">Coiled coil</keyword>
<dbReference type="SUPFAM" id="SSF101898">
    <property type="entry name" value="NHL repeat"/>
    <property type="match status" value="1"/>
</dbReference>
<keyword evidence="3" id="KW-1133">Transmembrane helix</keyword>
<keyword evidence="3" id="KW-0812">Transmembrane</keyword>
<dbReference type="Gene3D" id="2.130.10.10">
    <property type="entry name" value="YVTN repeat-like/Quinoprotein amine dehydrogenase"/>
    <property type="match status" value="2"/>
</dbReference>
<gene>
    <name evidence="4" type="ORF">Aconfl_04700</name>
</gene>
<evidence type="ECO:0008006" key="6">
    <source>
        <dbReference type="Google" id="ProtNLM"/>
    </source>
</evidence>
<protein>
    <recommendedName>
        <fullName evidence="6">Ligand-binding sensor domain-containing protein</fullName>
    </recommendedName>
</protein>
<dbReference type="PANTHER" id="PTHR43547:SF2">
    <property type="entry name" value="HYBRID SIGNAL TRANSDUCTION HISTIDINE KINASE C"/>
    <property type="match status" value="1"/>
</dbReference>
<dbReference type="InterPro" id="IPR013783">
    <property type="entry name" value="Ig-like_fold"/>
</dbReference>
<dbReference type="Proteomes" id="UP001338309">
    <property type="component" value="Unassembled WGS sequence"/>
</dbReference>
<evidence type="ECO:0000313" key="4">
    <source>
        <dbReference type="EMBL" id="GMQ27828.1"/>
    </source>
</evidence>
<evidence type="ECO:0000256" key="1">
    <source>
        <dbReference type="ARBA" id="ARBA00022553"/>
    </source>
</evidence>
<feature type="transmembrane region" description="Helical" evidence="3">
    <location>
        <begin position="717"/>
        <end position="739"/>
    </location>
</feature>